<feature type="domain" description="PHD-type" evidence="10">
    <location>
        <begin position="610"/>
        <end position="758"/>
    </location>
</feature>
<dbReference type="SMART" id="SM00545">
    <property type="entry name" value="JmjN"/>
    <property type="match status" value="1"/>
</dbReference>
<feature type="region of interest" description="Disordered" evidence="7">
    <location>
        <begin position="901"/>
        <end position="981"/>
    </location>
</feature>
<dbReference type="GO" id="GO:0005634">
    <property type="term" value="C:nucleus"/>
    <property type="evidence" value="ECO:0007669"/>
    <property type="project" value="TreeGrafter"/>
</dbReference>
<dbReference type="CDD" id="cd15571">
    <property type="entry name" value="ePHD"/>
    <property type="match status" value="1"/>
</dbReference>
<protein>
    <recommendedName>
        <fullName evidence="2">[histone H3]-trimethyl-L-lysine(9) demethylase</fullName>
        <ecNumber evidence="2">1.14.11.66</ecNumber>
    </recommendedName>
</protein>
<comment type="catalytic activity">
    <reaction evidence="6">
        <text>N(6),N(6),N(6)-trimethyl-L-lysyl(9)-[histone H3] + 2 2-oxoglutarate + 2 O2 = N(6)-methyl-L-lysyl(9)-[histone H3] + 2 formaldehyde + 2 succinate + 2 CO2</text>
        <dbReference type="Rhea" id="RHEA:60200"/>
        <dbReference type="Rhea" id="RHEA-COMP:15538"/>
        <dbReference type="Rhea" id="RHEA-COMP:15542"/>
        <dbReference type="ChEBI" id="CHEBI:15379"/>
        <dbReference type="ChEBI" id="CHEBI:16526"/>
        <dbReference type="ChEBI" id="CHEBI:16810"/>
        <dbReference type="ChEBI" id="CHEBI:16842"/>
        <dbReference type="ChEBI" id="CHEBI:30031"/>
        <dbReference type="ChEBI" id="CHEBI:61929"/>
        <dbReference type="ChEBI" id="CHEBI:61961"/>
        <dbReference type="EC" id="1.14.11.66"/>
    </reaction>
</comment>
<feature type="compositionally biased region" description="Polar residues" evidence="7">
    <location>
        <begin position="938"/>
        <end position="949"/>
    </location>
</feature>
<dbReference type="Gene3D" id="2.60.120.650">
    <property type="entry name" value="Cupin"/>
    <property type="match status" value="2"/>
</dbReference>
<feature type="compositionally biased region" description="Basic and acidic residues" evidence="7">
    <location>
        <begin position="549"/>
        <end position="559"/>
    </location>
</feature>
<dbReference type="Pfam" id="PF02373">
    <property type="entry name" value="JmjC"/>
    <property type="match status" value="1"/>
</dbReference>
<feature type="compositionally biased region" description="Basic and acidic residues" evidence="7">
    <location>
        <begin position="156"/>
        <end position="168"/>
    </location>
</feature>
<proteinExistence type="inferred from homology"/>
<dbReference type="Gene3D" id="3.30.40.10">
    <property type="entry name" value="Zinc/RING finger domain, C3HC4 (zinc finger)"/>
    <property type="match status" value="1"/>
</dbReference>
<name>A0A1C7M8L1_GRIFR</name>
<dbReference type="GO" id="GO:0051864">
    <property type="term" value="F:histone H3K36 demethylase activity"/>
    <property type="evidence" value="ECO:0007669"/>
    <property type="project" value="TreeGrafter"/>
</dbReference>
<comment type="similarity">
    <text evidence="1">Belongs to the JHDM3 histone demethylase family.</text>
</comment>
<accession>A0A1C7M8L1</accession>
<feature type="compositionally biased region" description="Polar residues" evidence="7">
    <location>
        <begin position="972"/>
        <end position="981"/>
    </location>
</feature>
<organism evidence="11 12">
    <name type="scientific">Grifola frondosa</name>
    <name type="common">Maitake</name>
    <name type="synonym">Polyporus frondosus</name>
    <dbReference type="NCBI Taxonomy" id="5627"/>
    <lineage>
        <taxon>Eukaryota</taxon>
        <taxon>Fungi</taxon>
        <taxon>Dikarya</taxon>
        <taxon>Basidiomycota</taxon>
        <taxon>Agaricomycotina</taxon>
        <taxon>Agaricomycetes</taxon>
        <taxon>Polyporales</taxon>
        <taxon>Grifolaceae</taxon>
        <taxon>Grifola</taxon>
    </lineage>
</organism>
<evidence type="ECO:0000256" key="4">
    <source>
        <dbReference type="ARBA" id="ARBA00022771"/>
    </source>
</evidence>
<evidence type="ECO:0000256" key="1">
    <source>
        <dbReference type="ARBA" id="ARBA00009711"/>
    </source>
</evidence>
<dbReference type="SUPFAM" id="SSF51197">
    <property type="entry name" value="Clavaminate synthase-like"/>
    <property type="match status" value="1"/>
</dbReference>
<dbReference type="GO" id="GO:0000785">
    <property type="term" value="C:chromatin"/>
    <property type="evidence" value="ECO:0007669"/>
    <property type="project" value="TreeGrafter"/>
</dbReference>
<keyword evidence="3" id="KW-0479">Metal-binding</keyword>
<keyword evidence="11" id="KW-0808">Transferase</keyword>
<evidence type="ECO:0000313" key="12">
    <source>
        <dbReference type="Proteomes" id="UP000092993"/>
    </source>
</evidence>
<dbReference type="GO" id="GO:0010468">
    <property type="term" value="P:regulation of gene expression"/>
    <property type="evidence" value="ECO:0007669"/>
    <property type="project" value="TreeGrafter"/>
</dbReference>
<evidence type="ECO:0000256" key="5">
    <source>
        <dbReference type="ARBA" id="ARBA00022833"/>
    </source>
</evidence>
<feature type="compositionally biased region" description="Polar residues" evidence="7">
    <location>
        <begin position="912"/>
        <end position="924"/>
    </location>
</feature>
<evidence type="ECO:0000256" key="7">
    <source>
        <dbReference type="SAM" id="MobiDB-lite"/>
    </source>
</evidence>
<feature type="region of interest" description="Disordered" evidence="7">
    <location>
        <begin position="1056"/>
        <end position="1123"/>
    </location>
</feature>
<feature type="compositionally biased region" description="Polar residues" evidence="7">
    <location>
        <begin position="580"/>
        <end position="596"/>
    </location>
</feature>
<reference evidence="11 12" key="1">
    <citation type="submission" date="2016-03" db="EMBL/GenBank/DDBJ databases">
        <title>Whole genome sequencing of Grifola frondosa 9006-11.</title>
        <authorList>
            <person name="Min B."/>
            <person name="Park H."/>
            <person name="Kim J.-G."/>
            <person name="Cho H."/>
            <person name="Oh Y.-L."/>
            <person name="Kong W.-S."/>
            <person name="Choi I.-G."/>
        </authorList>
    </citation>
    <scope>NUCLEOTIDE SEQUENCE [LARGE SCALE GENOMIC DNA]</scope>
    <source>
        <strain evidence="11 12">9006-11</strain>
    </source>
</reference>
<dbReference type="EMBL" id="LUGG01000007">
    <property type="protein sequence ID" value="OBZ73253.1"/>
    <property type="molecule type" value="Genomic_DNA"/>
</dbReference>
<dbReference type="InterPro" id="IPR034732">
    <property type="entry name" value="EPHD"/>
</dbReference>
<evidence type="ECO:0000313" key="11">
    <source>
        <dbReference type="EMBL" id="OBZ73253.1"/>
    </source>
</evidence>
<keyword evidence="11" id="KW-0489">Methyltransferase</keyword>
<dbReference type="AlphaFoldDB" id="A0A1C7M8L1"/>
<dbReference type="GO" id="GO:0140684">
    <property type="term" value="F:histone H3K9me2/H3K9me3 demethylase activity"/>
    <property type="evidence" value="ECO:0007669"/>
    <property type="project" value="UniProtKB-EC"/>
</dbReference>
<feature type="compositionally biased region" description="Polar residues" evidence="7">
    <location>
        <begin position="236"/>
        <end position="247"/>
    </location>
</feature>
<dbReference type="InterPro" id="IPR003349">
    <property type="entry name" value="JmjN"/>
</dbReference>
<gene>
    <name evidence="11" type="primary">Kdm4d</name>
    <name evidence="11" type="ORF">A0H81_07010</name>
</gene>
<evidence type="ECO:0000259" key="9">
    <source>
        <dbReference type="PROSITE" id="PS51184"/>
    </source>
</evidence>
<evidence type="ECO:0000259" key="10">
    <source>
        <dbReference type="PROSITE" id="PS51805"/>
    </source>
</evidence>
<dbReference type="EC" id="1.14.11.66" evidence="2"/>
<dbReference type="PANTHER" id="PTHR10694">
    <property type="entry name" value="LYSINE-SPECIFIC DEMETHYLASE"/>
    <property type="match status" value="1"/>
</dbReference>
<dbReference type="SMART" id="SM00558">
    <property type="entry name" value="JmjC"/>
    <property type="match status" value="1"/>
</dbReference>
<dbReference type="Pfam" id="PF02375">
    <property type="entry name" value="JmjN"/>
    <property type="match status" value="1"/>
</dbReference>
<dbReference type="OrthoDB" id="9547406at2759"/>
<feature type="domain" description="JmjC" evidence="9">
    <location>
        <begin position="340"/>
        <end position="517"/>
    </location>
</feature>
<dbReference type="PROSITE" id="PS51184">
    <property type="entry name" value="JMJC"/>
    <property type="match status" value="1"/>
</dbReference>
<dbReference type="PROSITE" id="PS51805">
    <property type="entry name" value="EPHD"/>
    <property type="match status" value="1"/>
</dbReference>
<evidence type="ECO:0000256" key="6">
    <source>
        <dbReference type="ARBA" id="ARBA00049349"/>
    </source>
</evidence>
<dbReference type="Proteomes" id="UP000092993">
    <property type="component" value="Unassembled WGS sequence"/>
</dbReference>
<comment type="caution">
    <text evidence="11">The sequence shown here is derived from an EMBL/GenBank/DDBJ whole genome shotgun (WGS) entry which is preliminary data.</text>
</comment>
<dbReference type="GO" id="GO:0008168">
    <property type="term" value="F:methyltransferase activity"/>
    <property type="evidence" value="ECO:0007669"/>
    <property type="project" value="UniProtKB-KW"/>
</dbReference>
<keyword evidence="4" id="KW-0863">Zinc-finger</keyword>
<feature type="domain" description="JmjN" evidence="8">
    <location>
        <begin position="60"/>
        <end position="101"/>
    </location>
</feature>
<sequence length="1123" mass="124585">MSTPAGSTPSLTPSRSPTPEPPLQPDHFYGNESVQLPPSPDSDGKAWLDPDDDPLAQHGIPVFKPSLEEFQDFEAYMNRVECWGMKSGIVKIIPPKEWTDALPSIVPQLGKVKLKNPIEQHMLGRGGLFRQENLEKRRILSIREWTELCAKEDLRKDQEGRKKTRESETAEPDLEAQEIVIKEEQGEVDDLAGSHNDLQAFVSPPNSDRALTTPAPVTEHGVEVEAVEGDHSSNLQASASESHSVFQTPAAEDQHQETKPEDDIDDMKPKSKGRRTAQTREAREASLAERALKDEAFLETFDPHSDWLPSNTTPFDYTTEFCRELERRYWRNCGLGKPAWYGADLQGSLFTPETKSWNVATLKSALTRLLPASAQGLPGVNTPYLYFGMWRATFAWHVEDMDLFSINYIHFGAPKYWYAVPQARAGALENNHARLFPEGRQVLLTVPSAQVISRLADSSLPVVMSSEYISSASGRVRDYVSQGYHAGFNLGFNCAESVNFALESWLDLGRRAKACDCVNFSVRIDVDQLLRDRETERLQAKSGRPRSRKVQELDQDGKPISRKRKSEAGTEAKPKKPKIQGTSNMAVAGSSKSPTKITLKLGPKPKEPETFPCCLCVSASQEGLLRVHDPPLWRMDTEDVTNSASQDTILMAHEECANVVPETWVDEVDVGDMRDNGTRAKERVVFGVDGIVKDRWNLKCTACTKNRHRAHGAPIQCTKGKCPKAFHVSCARDGSRSGIVYHVLREVEKEVVLLDAQGVLPASNEFDDMAVNPNGVPQENIMDVDHAVHVVGAPDTVHAQSPGPRVLKLIRKLEVQVLCMQHNPAIAEAKKVLKQEKIRRDLLALPPMTRIKLRVSAGVFEVSLLRVIEESKSVEVLWDRGVRREFKWGSVVFGNTEGVTVGQKPTELAPENEQSVSATPSSHSRLPLLPTPAPPANSHVQHQLGSSSLMRIPTPSSSAPPPISPRIPAHQPYQSPMYQPHTSTYQYAPGAWTYQYSASNPQPHYNHAGPSLPNYQYSNPPRPGYPAYAPYSGYNYNSNQYTARELQWQRPYTGPRDTIDNNSSSVPGAVPQTNPYYHYSQSQTQVHLSNPIASSQPAGEPPIPLTPTIGTSQQDAGTMLLPS</sequence>
<feature type="region of interest" description="Disordered" evidence="7">
    <location>
        <begin position="1"/>
        <end position="54"/>
    </location>
</feature>
<keyword evidence="5" id="KW-0862">Zinc</keyword>
<dbReference type="Pfam" id="PF13771">
    <property type="entry name" value="zf-HC5HC2H"/>
    <property type="match status" value="1"/>
</dbReference>
<dbReference type="InterPro" id="IPR003347">
    <property type="entry name" value="JmjC_dom"/>
</dbReference>
<dbReference type="STRING" id="5627.A0A1C7M8L1"/>
<evidence type="ECO:0000259" key="8">
    <source>
        <dbReference type="PROSITE" id="PS51183"/>
    </source>
</evidence>
<dbReference type="PROSITE" id="PS51183">
    <property type="entry name" value="JMJN"/>
    <property type="match status" value="1"/>
</dbReference>
<evidence type="ECO:0000256" key="2">
    <source>
        <dbReference type="ARBA" id="ARBA00012900"/>
    </source>
</evidence>
<dbReference type="PANTHER" id="PTHR10694:SF7">
    <property type="entry name" value="[HISTONE H3]-TRIMETHYL-L-LYSINE(9) DEMETHYLASE"/>
    <property type="match status" value="1"/>
</dbReference>
<feature type="region of interest" description="Disordered" evidence="7">
    <location>
        <begin position="156"/>
        <end position="176"/>
    </location>
</feature>
<feature type="region of interest" description="Disordered" evidence="7">
    <location>
        <begin position="536"/>
        <end position="604"/>
    </location>
</feature>
<feature type="compositionally biased region" description="Basic and acidic residues" evidence="7">
    <location>
        <begin position="252"/>
        <end position="269"/>
    </location>
</feature>
<dbReference type="InterPro" id="IPR013083">
    <property type="entry name" value="Znf_RING/FYVE/PHD"/>
</dbReference>
<keyword evidence="12" id="KW-1185">Reference proteome</keyword>
<feature type="compositionally biased region" description="Basic and acidic residues" evidence="7">
    <location>
        <begin position="278"/>
        <end position="287"/>
    </location>
</feature>
<dbReference type="GO" id="GO:0032259">
    <property type="term" value="P:methylation"/>
    <property type="evidence" value="ECO:0007669"/>
    <property type="project" value="UniProtKB-KW"/>
</dbReference>
<dbReference type="GO" id="GO:0008270">
    <property type="term" value="F:zinc ion binding"/>
    <property type="evidence" value="ECO:0007669"/>
    <property type="project" value="UniProtKB-KW"/>
</dbReference>
<dbReference type="OMA" id="WNLKCTA"/>
<evidence type="ECO:0000256" key="3">
    <source>
        <dbReference type="ARBA" id="ARBA00022723"/>
    </source>
</evidence>
<feature type="region of interest" description="Disordered" evidence="7">
    <location>
        <begin position="236"/>
        <end position="287"/>
    </location>
</feature>
<feature type="compositionally biased region" description="Polar residues" evidence="7">
    <location>
        <begin position="1060"/>
        <end position="1097"/>
    </location>
</feature>